<dbReference type="FunFam" id="3.30.160.60:FF:000303">
    <property type="entry name" value="Zinc finger protein 41"/>
    <property type="match status" value="1"/>
</dbReference>
<dbReference type="InterPro" id="IPR050329">
    <property type="entry name" value="GLI_C2H2-zinc-finger"/>
</dbReference>
<feature type="domain" description="C2H2-type" evidence="14">
    <location>
        <begin position="128"/>
        <end position="155"/>
    </location>
</feature>
<feature type="compositionally biased region" description="Basic and acidic residues" evidence="13">
    <location>
        <begin position="422"/>
        <end position="438"/>
    </location>
</feature>
<dbReference type="OrthoDB" id="4748970at2759"/>
<evidence type="ECO:0000256" key="2">
    <source>
        <dbReference type="ARBA" id="ARBA00004123"/>
    </source>
</evidence>
<feature type="domain" description="C2H2-type" evidence="14">
    <location>
        <begin position="186"/>
        <end position="213"/>
    </location>
</feature>
<comment type="caution">
    <text evidence="15">The sequence shown here is derived from an EMBL/GenBank/DDBJ whole genome shotgun (WGS) entry which is preliminary data.</text>
</comment>
<keyword evidence="4" id="KW-0479">Metal-binding</keyword>
<dbReference type="Gene3D" id="3.30.160.60">
    <property type="entry name" value="Classic Zinc Finger"/>
    <property type="match status" value="6"/>
</dbReference>
<dbReference type="PANTHER" id="PTHR19818">
    <property type="entry name" value="ZINC FINGER PROTEIN ZIC AND GLI"/>
    <property type="match status" value="1"/>
</dbReference>
<proteinExistence type="inferred from homology"/>
<dbReference type="InterPro" id="IPR036236">
    <property type="entry name" value="Znf_C2H2_sf"/>
</dbReference>
<evidence type="ECO:0000256" key="1">
    <source>
        <dbReference type="ARBA" id="ARBA00003767"/>
    </source>
</evidence>
<dbReference type="GO" id="GO:0000978">
    <property type="term" value="F:RNA polymerase II cis-regulatory region sequence-specific DNA binding"/>
    <property type="evidence" value="ECO:0007669"/>
    <property type="project" value="TreeGrafter"/>
</dbReference>
<evidence type="ECO:0000256" key="5">
    <source>
        <dbReference type="ARBA" id="ARBA00022737"/>
    </source>
</evidence>
<keyword evidence="10" id="KW-0804">Transcription</keyword>
<dbReference type="GO" id="GO:0005634">
    <property type="term" value="C:nucleus"/>
    <property type="evidence" value="ECO:0007669"/>
    <property type="project" value="UniProtKB-SubCell"/>
</dbReference>
<dbReference type="SMART" id="SM00355">
    <property type="entry name" value="ZnF_C2H2"/>
    <property type="match status" value="9"/>
</dbReference>
<evidence type="ECO:0000256" key="13">
    <source>
        <dbReference type="SAM" id="MobiDB-lite"/>
    </source>
</evidence>
<evidence type="ECO:0000256" key="8">
    <source>
        <dbReference type="ARBA" id="ARBA00023015"/>
    </source>
</evidence>
<dbReference type="GO" id="GO:0000981">
    <property type="term" value="F:DNA-binding transcription factor activity, RNA polymerase II-specific"/>
    <property type="evidence" value="ECO:0007669"/>
    <property type="project" value="UniProtKB-ARBA"/>
</dbReference>
<feature type="domain" description="C2H2-type" evidence="14">
    <location>
        <begin position="99"/>
        <end position="129"/>
    </location>
</feature>
<keyword evidence="7" id="KW-0862">Zinc</keyword>
<feature type="compositionally biased region" description="Acidic residues" evidence="13">
    <location>
        <begin position="362"/>
        <end position="372"/>
    </location>
</feature>
<feature type="compositionally biased region" description="Basic and acidic residues" evidence="13">
    <location>
        <begin position="373"/>
        <end position="400"/>
    </location>
</feature>
<comment type="function">
    <text evidence="1">May be involved in transcriptional regulation.</text>
</comment>
<sequence>MSDTSSNSSTKPYICDQCGKSYSKPSLLNQHIRSHTNERPFKCSFSDCDKSFLRKSHLQAHSLSHEEESHKPFVCSICGKGVNTKQHLKRHEITHTKSFRCPEPGCEESFYKHQSLRHHQLSVHERSLTCKLCNKTFSRPYRLAQHNLKYHSETPVYQCDQHSGCYANFKTWSALQFHIKTEHPKLKCPECGKGCVGKKGLESHMMIHDQDRMVKLWHCRYCEVGQFARKFDLIEHYNKLHDGNVPDDLLKSAEKEELEKLLQEKEGGKFVLMNSDDEDENGVDVEHFQGDDGSRSIESLNSTLKSGKSSIIELISSNFQQRKIQCPKKNCDRKFARDYDLKRHLVWHESHMEKIESFLSSLEDEQEQEPEEENRKRQIVDLSSDYKRRKDNDEYHDERGYSNGQQNDDEDDDEDFNNLIDEEIKKISERHSQDSVLT</sequence>
<evidence type="ECO:0000256" key="6">
    <source>
        <dbReference type="ARBA" id="ARBA00022771"/>
    </source>
</evidence>
<dbReference type="EMBL" id="CAKXYY010000005">
    <property type="protein sequence ID" value="CAH2351936.1"/>
    <property type="molecule type" value="Genomic_DNA"/>
</dbReference>
<evidence type="ECO:0000313" key="15">
    <source>
        <dbReference type="EMBL" id="CAH2351936.1"/>
    </source>
</evidence>
<keyword evidence="6 12" id="KW-0863">Zinc-finger</keyword>
<evidence type="ECO:0000313" key="16">
    <source>
        <dbReference type="Proteomes" id="UP000837801"/>
    </source>
</evidence>
<evidence type="ECO:0000256" key="12">
    <source>
        <dbReference type="PROSITE-ProRule" id="PRU00042"/>
    </source>
</evidence>
<dbReference type="GO" id="GO:0008270">
    <property type="term" value="F:zinc ion binding"/>
    <property type="evidence" value="ECO:0007669"/>
    <property type="project" value="UniProtKB-KW"/>
</dbReference>
<dbReference type="Pfam" id="PF00096">
    <property type="entry name" value="zf-C2H2"/>
    <property type="match status" value="6"/>
</dbReference>
<dbReference type="FunFam" id="3.30.160.60:FF:000226">
    <property type="entry name" value="Zinc finger protein 236 variant"/>
    <property type="match status" value="1"/>
</dbReference>
<comment type="similarity">
    <text evidence="3">Belongs to the krueppel C2H2-type zinc-finger protein family.</text>
</comment>
<feature type="compositionally biased region" description="Acidic residues" evidence="13">
    <location>
        <begin position="407"/>
        <end position="416"/>
    </location>
</feature>
<evidence type="ECO:0000256" key="10">
    <source>
        <dbReference type="ARBA" id="ARBA00023163"/>
    </source>
</evidence>
<evidence type="ECO:0000256" key="7">
    <source>
        <dbReference type="ARBA" id="ARBA00022833"/>
    </source>
</evidence>
<feature type="domain" description="C2H2-type" evidence="14">
    <location>
        <begin position="73"/>
        <end position="100"/>
    </location>
</feature>
<dbReference type="SUPFAM" id="SSF57667">
    <property type="entry name" value="beta-beta-alpha zinc fingers"/>
    <property type="match status" value="3"/>
</dbReference>
<evidence type="ECO:0000256" key="3">
    <source>
        <dbReference type="ARBA" id="ARBA00006991"/>
    </source>
</evidence>
<keyword evidence="9" id="KW-0238">DNA-binding</keyword>
<gene>
    <name evidence="15" type="ORF">CLIB1423_05S01772</name>
</gene>
<dbReference type="Proteomes" id="UP000837801">
    <property type="component" value="Unassembled WGS sequence"/>
</dbReference>
<evidence type="ECO:0000256" key="11">
    <source>
        <dbReference type="ARBA" id="ARBA00023242"/>
    </source>
</evidence>
<organism evidence="15 16">
    <name type="scientific">[Candida] railenensis</name>
    <dbReference type="NCBI Taxonomy" id="45579"/>
    <lineage>
        <taxon>Eukaryota</taxon>
        <taxon>Fungi</taxon>
        <taxon>Dikarya</taxon>
        <taxon>Ascomycota</taxon>
        <taxon>Saccharomycotina</taxon>
        <taxon>Pichiomycetes</taxon>
        <taxon>Debaryomycetaceae</taxon>
        <taxon>Kurtzmaniella</taxon>
    </lineage>
</organism>
<evidence type="ECO:0000256" key="4">
    <source>
        <dbReference type="ARBA" id="ARBA00022723"/>
    </source>
</evidence>
<dbReference type="InterPro" id="IPR013087">
    <property type="entry name" value="Znf_C2H2_type"/>
</dbReference>
<keyword evidence="8" id="KW-0805">Transcription regulation</keyword>
<feature type="region of interest" description="Disordered" evidence="13">
    <location>
        <begin position="360"/>
        <end position="438"/>
    </location>
</feature>
<protein>
    <submittedName>
        <fullName evidence="15">Transcription factor IIIA</fullName>
    </submittedName>
</protein>
<feature type="domain" description="C2H2-type" evidence="14">
    <location>
        <begin position="41"/>
        <end position="70"/>
    </location>
</feature>
<dbReference type="PROSITE" id="PS00028">
    <property type="entry name" value="ZINC_FINGER_C2H2_1"/>
    <property type="match status" value="7"/>
</dbReference>
<comment type="subcellular location">
    <subcellularLocation>
        <location evidence="2">Nucleus</location>
    </subcellularLocation>
</comment>
<dbReference type="AlphaFoldDB" id="A0A9P0VXV5"/>
<feature type="domain" description="C2H2-type" evidence="14">
    <location>
        <begin position="13"/>
        <end position="40"/>
    </location>
</feature>
<feature type="domain" description="C2H2-type" evidence="14">
    <location>
        <begin position="324"/>
        <end position="353"/>
    </location>
</feature>
<reference evidence="15" key="1">
    <citation type="submission" date="2022-03" db="EMBL/GenBank/DDBJ databases">
        <authorList>
            <person name="Legras J.-L."/>
            <person name="Devillers H."/>
            <person name="Grondin C."/>
        </authorList>
    </citation>
    <scope>NUCLEOTIDE SEQUENCE</scope>
    <source>
        <strain evidence="15">CLIB 1423</strain>
    </source>
</reference>
<accession>A0A9P0VXV5</accession>
<dbReference type="PROSITE" id="PS50157">
    <property type="entry name" value="ZINC_FINGER_C2H2_2"/>
    <property type="match status" value="7"/>
</dbReference>
<dbReference type="PANTHER" id="PTHR19818:SF139">
    <property type="entry name" value="PAIR-RULE PROTEIN ODD-PAIRED"/>
    <property type="match status" value="1"/>
</dbReference>
<keyword evidence="11" id="KW-0539">Nucleus</keyword>
<evidence type="ECO:0000259" key="14">
    <source>
        <dbReference type="PROSITE" id="PS50157"/>
    </source>
</evidence>
<dbReference type="FunFam" id="3.30.160.60:FF:000125">
    <property type="entry name" value="Putative zinc finger protein 143"/>
    <property type="match status" value="1"/>
</dbReference>
<keyword evidence="16" id="KW-1185">Reference proteome</keyword>
<keyword evidence="5" id="KW-0677">Repeat</keyword>
<name>A0A9P0VXV5_9ASCO</name>
<evidence type="ECO:0000256" key="9">
    <source>
        <dbReference type="ARBA" id="ARBA00023125"/>
    </source>
</evidence>
<dbReference type="GO" id="GO:0045944">
    <property type="term" value="P:positive regulation of transcription by RNA polymerase II"/>
    <property type="evidence" value="ECO:0007669"/>
    <property type="project" value="UniProtKB-ARBA"/>
</dbReference>